<reference evidence="3 4" key="1">
    <citation type="submission" date="2020-07" db="EMBL/GenBank/DDBJ databases">
        <title>Sequencing the genomes of 1000 actinobacteria strains.</title>
        <authorList>
            <person name="Klenk H.-P."/>
        </authorList>
    </citation>
    <scope>NUCLEOTIDE SEQUENCE [LARGE SCALE GENOMIC DNA]</scope>
    <source>
        <strain evidence="3 4">DSM 103833</strain>
    </source>
</reference>
<keyword evidence="2" id="KW-0175">Coiled coil</keyword>
<dbReference type="PANTHER" id="PTHR37313">
    <property type="entry name" value="UPF0749 PROTEIN RV1825"/>
    <property type="match status" value="1"/>
</dbReference>
<accession>A0A853C298</accession>
<evidence type="ECO:0000313" key="4">
    <source>
        <dbReference type="Proteomes" id="UP000530424"/>
    </source>
</evidence>
<evidence type="ECO:0000256" key="2">
    <source>
        <dbReference type="SAM" id="Coils"/>
    </source>
</evidence>
<comment type="similarity">
    <text evidence="1">Belongs to the UPF0749 family.</text>
</comment>
<evidence type="ECO:0000256" key="1">
    <source>
        <dbReference type="ARBA" id="ARBA00009108"/>
    </source>
</evidence>
<dbReference type="Pfam" id="PF05949">
    <property type="entry name" value="DUF881"/>
    <property type="match status" value="1"/>
</dbReference>
<evidence type="ECO:0000313" key="3">
    <source>
        <dbReference type="EMBL" id="NYJ01454.1"/>
    </source>
</evidence>
<feature type="coiled-coil region" evidence="2">
    <location>
        <begin position="54"/>
        <end position="95"/>
    </location>
</feature>
<protein>
    <submittedName>
        <fullName evidence="3">Uncharacterized protein YlxW (UPF0749 family)</fullName>
    </submittedName>
</protein>
<organism evidence="3 4">
    <name type="scientific">Nocardioides thalensis</name>
    <dbReference type="NCBI Taxonomy" id="1914755"/>
    <lineage>
        <taxon>Bacteria</taxon>
        <taxon>Bacillati</taxon>
        <taxon>Actinomycetota</taxon>
        <taxon>Actinomycetes</taxon>
        <taxon>Propionibacteriales</taxon>
        <taxon>Nocardioidaceae</taxon>
        <taxon>Nocardioides</taxon>
    </lineage>
</organism>
<sequence length="234" mass="24940">MPDEEPTGGKPVRTQVVVAVLLGLLGFAAVTQVRANETDDSYSGLRQQDLIDVLAALAVTRQRAEEEVARLEEVREDLSDDTSRREAALEEAQDQLDDLGVLAGLVPATGPGIRLTITEVDGTLSLASLLDTVQELRASGAEAIQVNGTVRVVAQSSFTEVEGGFLIDGQLVSGPYVIDVIGDPTTLDGAIDFQLGPRDQIEEDGAQADVEKLTSIDINAVREPTQDEYAVPEE</sequence>
<dbReference type="GO" id="GO:0005886">
    <property type="term" value="C:plasma membrane"/>
    <property type="evidence" value="ECO:0007669"/>
    <property type="project" value="TreeGrafter"/>
</dbReference>
<keyword evidence="4" id="KW-1185">Reference proteome</keyword>
<comment type="caution">
    <text evidence="3">The sequence shown here is derived from an EMBL/GenBank/DDBJ whole genome shotgun (WGS) entry which is preliminary data.</text>
</comment>
<dbReference type="AlphaFoldDB" id="A0A853C298"/>
<dbReference type="Proteomes" id="UP000530424">
    <property type="component" value="Unassembled WGS sequence"/>
</dbReference>
<dbReference type="InterPro" id="IPR010273">
    <property type="entry name" value="DUF881"/>
</dbReference>
<name>A0A853C298_9ACTN</name>
<proteinExistence type="inferred from homology"/>
<gene>
    <name evidence="3" type="ORF">HNR19_002152</name>
</gene>
<dbReference type="Gene3D" id="3.30.70.1880">
    <property type="entry name" value="Protein of unknown function DUF881"/>
    <property type="match status" value="1"/>
</dbReference>
<dbReference type="EMBL" id="JACCFP010000001">
    <property type="protein sequence ID" value="NYJ01454.1"/>
    <property type="molecule type" value="Genomic_DNA"/>
</dbReference>
<dbReference type="RefSeq" id="WP_179667938.1">
    <property type="nucleotide sequence ID" value="NZ_JACCFP010000001.1"/>
</dbReference>
<dbReference type="PANTHER" id="PTHR37313:SF2">
    <property type="entry name" value="UPF0749 PROTEIN YLXX"/>
    <property type="match status" value="1"/>
</dbReference>